<dbReference type="Proteomes" id="UP000030766">
    <property type="component" value="Unassembled WGS sequence"/>
</dbReference>
<protein>
    <submittedName>
        <fullName evidence="1">Uncharacterized protein</fullName>
    </submittedName>
</protein>
<gene>
    <name evidence="1" type="ORF">FOZG_18549</name>
</gene>
<dbReference type="EMBL" id="KI981512">
    <property type="protein sequence ID" value="EWZ27738.1"/>
    <property type="molecule type" value="Genomic_DNA"/>
</dbReference>
<reference evidence="1" key="2">
    <citation type="submission" date="2014-02" db="EMBL/GenBank/DDBJ databases">
        <title>Annotation of the Genome Sequence of Fusarium oxysporum Fo47.</title>
        <authorList>
            <consortium name="The Broad Institute Genomics Platform"/>
            <person name="Ma L.-J."/>
            <person name="Corby-Kistler H."/>
            <person name="Broz K."/>
            <person name="Gale L.R."/>
            <person name="Jonkers W."/>
            <person name="O'Donnell K."/>
            <person name="Ploetz R."/>
            <person name="Steinberg C."/>
            <person name="Schwartz D.C."/>
            <person name="VanEtten H."/>
            <person name="Zhou S."/>
            <person name="Young S.K."/>
            <person name="Zeng Q."/>
            <person name="Gargeya S."/>
            <person name="Fitzgerald M."/>
            <person name="Abouelleil A."/>
            <person name="Alvarado L."/>
            <person name="Chapman S.B."/>
            <person name="Gainer-Dewar J."/>
            <person name="Goldberg J."/>
            <person name="Griggs A."/>
            <person name="Gujja S."/>
            <person name="Hansen M."/>
            <person name="Howarth C."/>
            <person name="Imamovic A."/>
            <person name="Ireland A."/>
            <person name="Larimer J."/>
            <person name="McCowan C."/>
            <person name="Murphy C."/>
            <person name="Pearson M."/>
            <person name="Poon T.W."/>
            <person name="Priest M."/>
            <person name="Roberts A."/>
            <person name="Saif S."/>
            <person name="Shea T."/>
            <person name="Sykes S."/>
            <person name="Wortman J."/>
            <person name="Nusbaum C."/>
            <person name="Birren B."/>
        </authorList>
    </citation>
    <scope>NUCLEOTIDE SEQUENCE</scope>
    <source>
        <strain evidence="1">Fo47</strain>
    </source>
</reference>
<evidence type="ECO:0000313" key="1">
    <source>
        <dbReference type="EMBL" id="EWZ27738.1"/>
    </source>
</evidence>
<reference evidence="1" key="1">
    <citation type="submission" date="2011-06" db="EMBL/GenBank/DDBJ databases">
        <title>The Genome Sequence of Fusarium oxysporum Fo47.</title>
        <authorList>
            <consortium name="The Broad Institute Genome Sequencing Platform"/>
            <person name="Ma L.-J."/>
            <person name="Gale L.R."/>
            <person name="Schwartz D.C."/>
            <person name="Zhou S."/>
            <person name="Corby-Kistler H."/>
            <person name="Young S.K."/>
            <person name="Zeng Q."/>
            <person name="Gargeya S."/>
            <person name="Fitzgerald M."/>
            <person name="Haas B."/>
            <person name="Abouelleil A."/>
            <person name="Alvarado L."/>
            <person name="Arachchi H.M."/>
            <person name="Berlin A."/>
            <person name="Brown A."/>
            <person name="Chapman S.B."/>
            <person name="Chen Z."/>
            <person name="Dunbar C."/>
            <person name="Freedman E."/>
            <person name="Gearin G."/>
            <person name="Gellesch M."/>
            <person name="Goldberg J."/>
            <person name="Griggs A."/>
            <person name="Gujja S."/>
            <person name="Heiman D."/>
            <person name="Howarth C."/>
            <person name="Larson L."/>
            <person name="Lui A."/>
            <person name="MacDonald P.J.P."/>
            <person name="Mehta T."/>
            <person name="Montmayeur A."/>
            <person name="Murphy C."/>
            <person name="Neiman D."/>
            <person name="Pearson M."/>
            <person name="Priest M."/>
            <person name="Roberts A."/>
            <person name="Saif S."/>
            <person name="Shea T."/>
            <person name="Shenoy N."/>
            <person name="Sisk P."/>
            <person name="Stolte C."/>
            <person name="Sykes S."/>
            <person name="Wortman J."/>
            <person name="Nusbaum C."/>
            <person name="Birren B."/>
        </authorList>
    </citation>
    <scope>NUCLEOTIDE SEQUENCE [LARGE SCALE GENOMIC DNA]</scope>
    <source>
        <strain evidence="1">Fo47</strain>
    </source>
</reference>
<dbReference type="VEuPathDB" id="FungiDB:FOZG_18549"/>
<name>W9JE40_FUSOX</name>
<dbReference type="AlphaFoldDB" id="W9JE40"/>
<sequence length="43" mass="4916">MEPVSSQHFPAIVSYQEALAGRISLRWDPICRCVSSRCSHRQI</sequence>
<dbReference type="HOGENOM" id="CLU_3242229_0_0_1"/>
<accession>W9JE40</accession>
<organism evidence="1">
    <name type="scientific">Fusarium oxysporum Fo47</name>
    <dbReference type="NCBI Taxonomy" id="660027"/>
    <lineage>
        <taxon>Eukaryota</taxon>
        <taxon>Fungi</taxon>
        <taxon>Dikarya</taxon>
        <taxon>Ascomycota</taxon>
        <taxon>Pezizomycotina</taxon>
        <taxon>Sordariomycetes</taxon>
        <taxon>Hypocreomycetidae</taxon>
        <taxon>Hypocreales</taxon>
        <taxon>Nectriaceae</taxon>
        <taxon>Fusarium</taxon>
        <taxon>Fusarium oxysporum species complex</taxon>
    </lineage>
</organism>
<proteinExistence type="predicted"/>